<dbReference type="Proteomes" id="UP000284706">
    <property type="component" value="Unassembled WGS sequence"/>
</dbReference>
<proteinExistence type="predicted"/>
<reference evidence="1 2" key="1">
    <citation type="journal article" date="2018" name="Evol. Lett.">
        <title>Horizontal gene cluster transfer increased hallucinogenic mushroom diversity.</title>
        <authorList>
            <person name="Reynolds H.T."/>
            <person name="Vijayakumar V."/>
            <person name="Gluck-Thaler E."/>
            <person name="Korotkin H.B."/>
            <person name="Matheny P.B."/>
            <person name="Slot J.C."/>
        </authorList>
    </citation>
    <scope>NUCLEOTIDE SEQUENCE [LARGE SCALE GENOMIC DNA]</scope>
    <source>
        <strain evidence="1 2">SRW20</strain>
    </source>
</reference>
<comment type="caution">
    <text evidence="1">The sequence shown here is derived from an EMBL/GenBank/DDBJ whole genome shotgun (WGS) entry which is preliminary data.</text>
</comment>
<sequence length="108" mass="13430">MRVLLAVRYISVRFRILIHFEPRNPEKERERSRRRAQCLREIKDSLPEEIIETQKKCHREAQARYRERHRLKLKSDTWQYRLKKRRERGLAHDEEEYQRLMAQTLDAS</sequence>
<keyword evidence="2" id="KW-1185">Reference proteome</keyword>
<name>A0A409YIJ0_9AGAR</name>
<evidence type="ECO:0000313" key="1">
    <source>
        <dbReference type="EMBL" id="PPR02785.1"/>
    </source>
</evidence>
<evidence type="ECO:0000313" key="2">
    <source>
        <dbReference type="Proteomes" id="UP000284706"/>
    </source>
</evidence>
<dbReference type="AlphaFoldDB" id="A0A409YIJ0"/>
<gene>
    <name evidence="1" type="ORF">CVT26_009396</name>
</gene>
<dbReference type="InParanoid" id="A0A409YIJ0"/>
<dbReference type="OrthoDB" id="3062683at2759"/>
<organism evidence="1 2">
    <name type="scientific">Gymnopilus dilepis</name>
    <dbReference type="NCBI Taxonomy" id="231916"/>
    <lineage>
        <taxon>Eukaryota</taxon>
        <taxon>Fungi</taxon>
        <taxon>Dikarya</taxon>
        <taxon>Basidiomycota</taxon>
        <taxon>Agaricomycotina</taxon>
        <taxon>Agaricomycetes</taxon>
        <taxon>Agaricomycetidae</taxon>
        <taxon>Agaricales</taxon>
        <taxon>Agaricineae</taxon>
        <taxon>Hymenogastraceae</taxon>
        <taxon>Gymnopilus</taxon>
    </lineage>
</organism>
<dbReference type="EMBL" id="NHYE01000819">
    <property type="protein sequence ID" value="PPR02785.1"/>
    <property type="molecule type" value="Genomic_DNA"/>
</dbReference>
<accession>A0A409YIJ0</accession>
<protein>
    <submittedName>
        <fullName evidence="1">Uncharacterized protein</fullName>
    </submittedName>
</protein>